<dbReference type="RefSeq" id="WP_095360901.1">
    <property type="nucleotide sequence ID" value="NZ_JAXBDC010000002.1"/>
</dbReference>
<dbReference type="Proteomes" id="UP000247459">
    <property type="component" value="Unassembled WGS sequence"/>
</dbReference>
<evidence type="ECO:0000259" key="2">
    <source>
        <dbReference type="SMART" id="SM00418"/>
    </source>
</evidence>
<comment type="caution">
    <text evidence="3">The sequence shown here is derived from an EMBL/GenBank/DDBJ whole genome shotgun (WGS) entry which is preliminary data.</text>
</comment>
<dbReference type="InterPro" id="IPR036390">
    <property type="entry name" value="WH_DNA-bd_sf"/>
</dbReference>
<organism evidence="3 4">
    <name type="scientific">Paenibacillus illinoisensis</name>
    <dbReference type="NCBI Taxonomy" id="59845"/>
    <lineage>
        <taxon>Bacteria</taxon>
        <taxon>Bacillati</taxon>
        <taxon>Bacillota</taxon>
        <taxon>Bacilli</taxon>
        <taxon>Bacillales</taxon>
        <taxon>Paenibacillaceae</taxon>
        <taxon>Paenibacillus</taxon>
    </lineage>
</organism>
<dbReference type="SUPFAM" id="SSF46785">
    <property type="entry name" value="Winged helix' DNA-binding domain"/>
    <property type="match status" value="1"/>
</dbReference>
<dbReference type="OrthoDB" id="9798835at2"/>
<reference evidence="3 4" key="1">
    <citation type="submission" date="2018-01" db="EMBL/GenBank/DDBJ databases">
        <title>Genome sequence of the PGP bacterium Paenibacillus illinoisensis E3.</title>
        <authorList>
            <person name="Rolli E."/>
            <person name="Marasco R."/>
            <person name="Bessem C."/>
            <person name="Michoud G."/>
            <person name="Gaiarsa S."/>
            <person name="Borin S."/>
            <person name="Daffonchio D."/>
        </authorList>
    </citation>
    <scope>NUCLEOTIDE SEQUENCE [LARGE SCALE GENOMIC DNA]</scope>
    <source>
        <strain evidence="3 4">E3</strain>
    </source>
</reference>
<dbReference type="AlphaFoldDB" id="A0A2W0CCU4"/>
<feature type="domain" description="HTH arsR-type" evidence="2">
    <location>
        <begin position="16"/>
        <end position="93"/>
    </location>
</feature>
<accession>A0A2W0CCU4</accession>
<dbReference type="Gene3D" id="1.10.10.10">
    <property type="entry name" value="Winged helix-like DNA-binding domain superfamily/Winged helix DNA-binding domain"/>
    <property type="match status" value="1"/>
</dbReference>
<dbReference type="GO" id="GO:0003700">
    <property type="term" value="F:DNA-binding transcription factor activity"/>
    <property type="evidence" value="ECO:0007669"/>
    <property type="project" value="InterPro"/>
</dbReference>
<evidence type="ECO:0000313" key="3">
    <source>
        <dbReference type="EMBL" id="PYY27942.1"/>
    </source>
</evidence>
<dbReference type="CDD" id="cd00090">
    <property type="entry name" value="HTH_ARSR"/>
    <property type="match status" value="1"/>
</dbReference>
<keyword evidence="1" id="KW-0238">DNA-binding</keyword>
<dbReference type="SMART" id="SM00418">
    <property type="entry name" value="HTH_ARSR"/>
    <property type="match status" value="1"/>
</dbReference>
<dbReference type="InterPro" id="IPR011991">
    <property type="entry name" value="ArsR-like_HTH"/>
</dbReference>
<dbReference type="InterPro" id="IPR001845">
    <property type="entry name" value="HTH_ArsR_DNA-bd_dom"/>
</dbReference>
<protein>
    <submittedName>
        <fullName evidence="3">ArsR family transcriptional regulator</fullName>
    </submittedName>
</protein>
<sequence>MKSLHHPDRKDFMLPAVLHALSDPIRLHMVAQMYRSGEQACKNFDVPIANSTRSQHIRTLRESGIIYTRFEGTKRLLSLRTEDLNERFPGLIDSILNVYESDKN</sequence>
<proteinExistence type="predicted"/>
<evidence type="ECO:0000313" key="4">
    <source>
        <dbReference type="Proteomes" id="UP000247459"/>
    </source>
</evidence>
<gene>
    <name evidence="3" type="ORF">PIL02S_04615</name>
</gene>
<name>A0A2W0CCU4_9BACL</name>
<dbReference type="EMBL" id="PRLG01000021">
    <property type="protein sequence ID" value="PYY27942.1"/>
    <property type="molecule type" value="Genomic_DNA"/>
</dbReference>
<dbReference type="InterPro" id="IPR036388">
    <property type="entry name" value="WH-like_DNA-bd_sf"/>
</dbReference>
<dbReference type="GO" id="GO:0003677">
    <property type="term" value="F:DNA binding"/>
    <property type="evidence" value="ECO:0007669"/>
    <property type="project" value="UniProtKB-KW"/>
</dbReference>
<evidence type="ECO:0000256" key="1">
    <source>
        <dbReference type="ARBA" id="ARBA00023125"/>
    </source>
</evidence>